<protein>
    <submittedName>
        <fullName evidence="1">Uncharacterized protein</fullName>
    </submittedName>
</protein>
<organism evidence="1 2">
    <name type="scientific">Sclerotinia sclerotiorum (strain ATCC 18683 / 1980 / Ss-1)</name>
    <name type="common">White mold</name>
    <name type="synonym">Whetzelinia sclerotiorum</name>
    <dbReference type="NCBI Taxonomy" id="665079"/>
    <lineage>
        <taxon>Eukaryota</taxon>
        <taxon>Fungi</taxon>
        <taxon>Dikarya</taxon>
        <taxon>Ascomycota</taxon>
        <taxon>Pezizomycotina</taxon>
        <taxon>Leotiomycetes</taxon>
        <taxon>Helotiales</taxon>
        <taxon>Sclerotiniaceae</taxon>
        <taxon>Sclerotinia</taxon>
    </lineage>
</organism>
<dbReference type="EMBL" id="CH476624">
    <property type="protein sequence ID" value="EDO01065.1"/>
    <property type="molecule type" value="Genomic_DNA"/>
</dbReference>
<accession>A7EDZ9</accession>
<dbReference type="InParanoid" id="A7EDZ9"/>
<dbReference type="HOGENOM" id="CLU_2689292_0_0_1"/>
<evidence type="ECO:0000313" key="2">
    <source>
        <dbReference type="Proteomes" id="UP000001312"/>
    </source>
</evidence>
<dbReference type="AlphaFoldDB" id="A7EDZ9"/>
<dbReference type="KEGG" id="ssl:SS1G_03539"/>
<keyword evidence="2" id="KW-1185">Reference proteome</keyword>
<evidence type="ECO:0000313" key="1">
    <source>
        <dbReference type="EMBL" id="EDO01065.1"/>
    </source>
</evidence>
<dbReference type="GeneID" id="5491265"/>
<proteinExistence type="predicted"/>
<name>A7EDZ9_SCLS1</name>
<gene>
    <name evidence="1" type="ORF">SS1G_03539</name>
</gene>
<dbReference type="RefSeq" id="XP_001595450.1">
    <property type="nucleotide sequence ID" value="XM_001595400.1"/>
</dbReference>
<reference evidence="2" key="1">
    <citation type="journal article" date="2011" name="PLoS Genet.">
        <title>Genomic analysis of the necrotrophic fungal pathogens Sclerotinia sclerotiorum and Botrytis cinerea.</title>
        <authorList>
            <person name="Amselem J."/>
            <person name="Cuomo C.A."/>
            <person name="van Kan J.A."/>
            <person name="Viaud M."/>
            <person name="Benito E.P."/>
            <person name="Couloux A."/>
            <person name="Coutinho P.M."/>
            <person name="de Vries R.P."/>
            <person name="Dyer P.S."/>
            <person name="Fillinger S."/>
            <person name="Fournier E."/>
            <person name="Gout L."/>
            <person name="Hahn M."/>
            <person name="Kohn L."/>
            <person name="Lapalu N."/>
            <person name="Plummer K.M."/>
            <person name="Pradier J.M."/>
            <person name="Quevillon E."/>
            <person name="Sharon A."/>
            <person name="Simon A."/>
            <person name="ten Have A."/>
            <person name="Tudzynski B."/>
            <person name="Tudzynski P."/>
            <person name="Wincker P."/>
            <person name="Andrew M."/>
            <person name="Anthouard V."/>
            <person name="Beever R.E."/>
            <person name="Beffa R."/>
            <person name="Benoit I."/>
            <person name="Bouzid O."/>
            <person name="Brault B."/>
            <person name="Chen Z."/>
            <person name="Choquer M."/>
            <person name="Collemare J."/>
            <person name="Cotton P."/>
            <person name="Danchin E.G."/>
            <person name="Da Silva C."/>
            <person name="Gautier A."/>
            <person name="Giraud C."/>
            <person name="Giraud T."/>
            <person name="Gonzalez C."/>
            <person name="Grossetete S."/>
            <person name="Guldener U."/>
            <person name="Henrissat B."/>
            <person name="Howlett B.J."/>
            <person name="Kodira C."/>
            <person name="Kretschmer M."/>
            <person name="Lappartient A."/>
            <person name="Leroch M."/>
            <person name="Levis C."/>
            <person name="Mauceli E."/>
            <person name="Neuveglise C."/>
            <person name="Oeser B."/>
            <person name="Pearson M."/>
            <person name="Poulain J."/>
            <person name="Poussereau N."/>
            <person name="Quesneville H."/>
            <person name="Rascle C."/>
            <person name="Schumacher J."/>
            <person name="Segurens B."/>
            <person name="Sexton A."/>
            <person name="Silva E."/>
            <person name="Sirven C."/>
            <person name="Soanes D.M."/>
            <person name="Talbot N.J."/>
            <person name="Templeton M."/>
            <person name="Yandava C."/>
            <person name="Yarden O."/>
            <person name="Zeng Q."/>
            <person name="Rollins J.A."/>
            <person name="Lebrun M.H."/>
            <person name="Dickman M."/>
        </authorList>
    </citation>
    <scope>NUCLEOTIDE SEQUENCE [LARGE SCALE GENOMIC DNA]</scope>
    <source>
        <strain evidence="2">ATCC 18683 / 1980 / Ss-1</strain>
    </source>
</reference>
<sequence>MPPILGSANFLSNLELATHILNLYFCRAVVLFPGFIQAMTAKHEHLESLRTLYIIQELRNKIIGKLKNNKAIRI</sequence>
<dbReference type="Proteomes" id="UP000001312">
    <property type="component" value="Unassembled WGS sequence"/>
</dbReference>